<name>A0A951QA34_9CYAN</name>
<proteinExistence type="predicted"/>
<dbReference type="SUPFAM" id="SSF53756">
    <property type="entry name" value="UDP-Glycosyltransferase/glycogen phosphorylase"/>
    <property type="match status" value="2"/>
</dbReference>
<sequence>MSDNASIQDSSLRILYAAGPGNVIGTYEYWAKGQDDPSQVSVTYSSQFYDVCRKLGAKAYVISSFSDRSRWQDEQFILENRPNFLQNTSGILYHLGQVIYGLRLIFSAIGFRANVAVVDTGSTYWFMLSMLSVLGVRVIPSLHCTLWRKYESQRRVESKLLQLSRRFFAKDCAAILAVSQDIKGQVAQITQGNSRPVVEFLPAYRSTEFANVTEPNLERSPFRVLFAGRIESSKGVFDLLAIAQRFAVEGRQDIIFELCGDGSALNDLRVAVAQAGLRDTVICYGYCQKPEMRQRLGQSHVVIVPTRTEFVEGFNQVVAEGILAGRPVVTSSVCPALDYVQAAVVEVPPNDVKAYGDALLQLCDDRDFYEQKRRNCLNLQAQFYDPARSWSAALESILMERRSGNAPSLPQPASTKRFVIVQYAGDYRQTLQNFLAGKEETYYAQQYSVDSVADLAKQADEVAVICCLTPESYDEMLPNGVRAIGAGVQAGHRAIKPQAIISLIEKLNPTHLIVRMPMAEIFAWAIQNKVKTMALFASSIVSTHWKTRLKNYWLIRSLNHPQIEWVGSYGMASAQRLKHLGVLPRKIVPWDFLLELTPGALLPKSLRSQPNCWKLIYVGTLMAEKGVGDLLKAIAHLKAKKIPVALQIAGEDGTGEFARQANCLNIADAVEFLGVISTQRVEPLMREADLVVVPSRHVYPEGFPLTIHHALRSRTPIVASDHPMFTHNLQSGVNALLFPAGDAIALASSVAQLLADTALYEQISVASYETWRQLRLPVKWADMLERWMSETPENHQWLLSHSLDPGCTANLNGGTNLKSGCDRQPQIA</sequence>
<dbReference type="Proteomes" id="UP000757435">
    <property type="component" value="Unassembled WGS sequence"/>
</dbReference>
<feature type="domain" description="Glycosyl transferase family 1" evidence="1">
    <location>
        <begin position="219"/>
        <end position="372"/>
    </location>
</feature>
<reference evidence="2" key="1">
    <citation type="submission" date="2021-05" db="EMBL/GenBank/DDBJ databases">
        <authorList>
            <person name="Pietrasiak N."/>
            <person name="Ward R."/>
            <person name="Stajich J.E."/>
            <person name="Kurbessoian T."/>
        </authorList>
    </citation>
    <scope>NUCLEOTIDE SEQUENCE</scope>
    <source>
        <strain evidence="2">UHER 2000/2452</strain>
    </source>
</reference>
<dbReference type="Pfam" id="PF00534">
    <property type="entry name" value="Glycos_transf_1"/>
    <property type="match status" value="2"/>
</dbReference>
<evidence type="ECO:0000313" key="2">
    <source>
        <dbReference type="EMBL" id="MBW4659008.1"/>
    </source>
</evidence>
<accession>A0A951QA34</accession>
<reference evidence="2" key="2">
    <citation type="journal article" date="2022" name="Microbiol. Resour. Announc.">
        <title>Metagenome Sequencing to Explore Phylogenomics of Terrestrial Cyanobacteria.</title>
        <authorList>
            <person name="Ward R.D."/>
            <person name="Stajich J.E."/>
            <person name="Johansen J.R."/>
            <person name="Huntemann M."/>
            <person name="Clum A."/>
            <person name="Foster B."/>
            <person name="Foster B."/>
            <person name="Roux S."/>
            <person name="Palaniappan K."/>
            <person name="Varghese N."/>
            <person name="Mukherjee S."/>
            <person name="Reddy T.B.K."/>
            <person name="Daum C."/>
            <person name="Copeland A."/>
            <person name="Chen I.A."/>
            <person name="Ivanova N.N."/>
            <person name="Kyrpides N.C."/>
            <person name="Shapiro N."/>
            <person name="Eloe-Fadrosh E.A."/>
            <person name="Pietrasiak N."/>
        </authorList>
    </citation>
    <scope>NUCLEOTIDE SEQUENCE</scope>
    <source>
        <strain evidence="2">UHER 2000/2452</strain>
    </source>
</reference>
<comment type="caution">
    <text evidence="2">The sequence shown here is derived from an EMBL/GenBank/DDBJ whole genome shotgun (WGS) entry which is preliminary data.</text>
</comment>
<organism evidence="2 3">
    <name type="scientific">Drouetiella hepatica Uher 2000/2452</name>
    <dbReference type="NCBI Taxonomy" id="904376"/>
    <lineage>
        <taxon>Bacteria</taxon>
        <taxon>Bacillati</taxon>
        <taxon>Cyanobacteriota</taxon>
        <taxon>Cyanophyceae</taxon>
        <taxon>Oculatellales</taxon>
        <taxon>Oculatellaceae</taxon>
        <taxon>Drouetiella</taxon>
    </lineage>
</organism>
<dbReference type="EMBL" id="JAHHHD010000009">
    <property type="protein sequence ID" value="MBW4659008.1"/>
    <property type="molecule type" value="Genomic_DNA"/>
</dbReference>
<dbReference type="CDD" id="cd03801">
    <property type="entry name" value="GT4_PimA-like"/>
    <property type="match status" value="2"/>
</dbReference>
<evidence type="ECO:0000259" key="1">
    <source>
        <dbReference type="Pfam" id="PF00534"/>
    </source>
</evidence>
<dbReference type="InterPro" id="IPR001296">
    <property type="entry name" value="Glyco_trans_1"/>
</dbReference>
<dbReference type="Gene3D" id="3.40.50.2000">
    <property type="entry name" value="Glycogen Phosphorylase B"/>
    <property type="match status" value="4"/>
</dbReference>
<dbReference type="AlphaFoldDB" id="A0A951QA34"/>
<evidence type="ECO:0000313" key="3">
    <source>
        <dbReference type="Proteomes" id="UP000757435"/>
    </source>
</evidence>
<dbReference type="GO" id="GO:0016757">
    <property type="term" value="F:glycosyltransferase activity"/>
    <property type="evidence" value="ECO:0007669"/>
    <property type="project" value="InterPro"/>
</dbReference>
<gene>
    <name evidence="2" type="ORF">KME15_10055</name>
</gene>
<protein>
    <submittedName>
        <fullName evidence="2">Glycosyltransferase family 4 protein</fullName>
    </submittedName>
</protein>
<dbReference type="PANTHER" id="PTHR12526">
    <property type="entry name" value="GLYCOSYLTRANSFERASE"/>
    <property type="match status" value="1"/>
</dbReference>
<feature type="domain" description="Glycosyl transferase family 1" evidence="1">
    <location>
        <begin position="606"/>
        <end position="768"/>
    </location>
</feature>